<evidence type="ECO:0000256" key="1">
    <source>
        <dbReference type="SAM" id="Phobius"/>
    </source>
</evidence>
<dbReference type="SMART" id="SM00014">
    <property type="entry name" value="acidPPc"/>
    <property type="match status" value="1"/>
</dbReference>
<gene>
    <name evidence="3" type="ORF">PWN146_01022</name>
</gene>
<reference evidence="3" key="1">
    <citation type="submission" date="2016-05" db="EMBL/GenBank/DDBJ databases">
        <authorList>
            <person name="Cock P.J.A."/>
            <person name="Cock P.J.A."/>
        </authorList>
    </citation>
    <scope>NUCLEOTIDE SEQUENCE</scope>
    <source>
        <strain evidence="3">PWN146_assembly</strain>
    </source>
</reference>
<keyword evidence="1" id="KW-1133">Transmembrane helix</keyword>
<sequence length="209" mass="23202">MLDWYFLTFFGDSMLLLPCALILFLLLLTSSATRAAGWQWALIFGFTGGLVCLSKLAFMGWGIGSERYDFTGFSGHSALAASIWPPLLWALTGRFSHPVRSLALLTGWILPFTIGVSRLEIRVHSVSEVISGLILGYLASALFLWLQQSKTRPHLSWPQFVIALALPLALMGQRQPAPTQGLLEHIAKTLAQIERPYTRADLHKPTRIP</sequence>
<feature type="transmembrane region" description="Helical" evidence="1">
    <location>
        <begin position="6"/>
        <end position="28"/>
    </location>
</feature>
<dbReference type="InterPro" id="IPR000326">
    <property type="entry name" value="PAP2/HPO"/>
</dbReference>
<feature type="transmembrane region" description="Helical" evidence="1">
    <location>
        <begin position="40"/>
        <end position="61"/>
    </location>
</feature>
<dbReference type="AlphaFoldDB" id="A0A1C3HBC2"/>
<organism evidence="3">
    <name type="scientific">Serratia marcescens</name>
    <dbReference type="NCBI Taxonomy" id="615"/>
    <lineage>
        <taxon>Bacteria</taxon>
        <taxon>Pseudomonadati</taxon>
        <taxon>Pseudomonadota</taxon>
        <taxon>Gammaproteobacteria</taxon>
        <taxon>Enterobacterales</taxon>
        <taxon>Yersiniaceae</taxon>
        <taxon>Serratia</taxon>
    </lineage>
</organism>
<proteinExistence type="predicted"/>
<evidence type="ECO:0000259" key="2">
    <source>
        <dbReference type="SMART" id="SM00014"/>
    </source>
</evidence>
<keyword evidence="1" id="KW-0472">Membrane</keyword>
<name>A0A1C3HBC2_SERMA</name>
<dbReference type="Pfam" id="PF01569">
    <property type="entry name" value="PAP2"/>
    <property type="match status" value="1"/>
</dbReference>
<protein>
    <submittedName>
        <fullName evidence="3">PAP2 superfamily protein</fullName>
    </submittedName>
</protein>
<feature type="transmembrane region" description="Helical" evidence="1">
    <location>
        <begin position="129"/>
        <end position="146"/>
    </location>
</feature>
<feature type="transmembrane region" description="Helical" evidence="1">
    <location>
        <begin position="99"/>
        <end position="117"/>
    </location>
</feature>
<dbReference type="Gene3D" id="1.20.144.10">
    <property type="entry name" value="Phosphatidic acid phosphatase type 2/haloperoxidase"/>
    <property type="match status" value="1"/>
</dbReference>
<dbReference type="CDD" id="cd01610">
    <property type="entry name" value="PAP2_like"/>
    <property type="match status" value="1"/>
</dbReference>
<evidence type="ECO:0000313" key="3">
    <source>
        <dbReference type="EMBL" id="SAY42344.1"/>
    </source>
</evidence>
<keyword evidence="1" id="KW-0812">Transmembrane</keyword>
<feature type="domain" description="Phosphatidic acid phosphatase type 2/haloperoxidase" evidence="2">
    <location>
        <begin position="17"/>
        <end position="144"/>
    </location>
</feature>
<dbReference type="SUPFAM" id="SSF48317">
    <property type="entry name" value="Acid phosphatase/Vanadium-dependent haloperoxidase"/>
    <property type="match status" value="1"/>
</dbReference>
<dbReference type="EMBL" id="LT575490">
    <property type="protein sequence ID" value="SAY42344.1"/>
    <property type="molecule type" value="Genomic_DNA"/>
</dbReference>
<accession>A0A1C3HBC2</accession>
<dbReference type="InterPro" id="IPR036938">
    <property type="entry name" value="PAP2/HPO_sf"/>
</dbReference>